<dbReference type="CDD" id="cd01167">
    <property type="entry name" value="bac_FRK"/>
    <property type="match status" value="1"/>
</dbReference>
<keyword evidence="2" id="KW-0808">Transferase</keyword>
<dbReference type="InterPro" id="IPR029056">
    <property type="entry name" value="Ribokinase-like"/>
</dbReference>
<dbReference type="InterPro" id="IPR011611">
    <property type="entry name" value="PfkB_dom"/>
</dbReference>
<dbReference type="InterPro" id="IPR002173">
    <property type="entry name" value="Carboh/pur_kinase_PfkB_CS"/>
</dbReference>
<dbReference type="SUPFAM" id="SSF53613">
    <property type="entry name" value="Ribokinase-like"/>
    <property type="match status" value="1"/>
</dbReference>
<accession>A0A1T4LXM9</accession>
<dbReference type="Gene3D" id="3.40.1190.20">
    <property type="match status" value="1"/>
</dbReference>
<keyword evidence="6" id="KW-1185">Reference proteome</keyword>
<evidence type="ECO:0000256" key="1">
    <source>
        <dbReference type="ARBA" id="ARBA00010688"/>
    </source>
</evidence>
<dbReference type="InterPro" id="IPR050306">
    <property type="entry name" value="PfkB_Carbo_kinase"/>
</dbReference>
<evidence type="ECO:0000259" key="4">
    <source>
        <dbReference type="Pfam" id="PF00294"/>
    </source>
</evidence>
<sequence>MKPVTVCFGEILWDIFPNGVRKPGGAPFNVAYHLSRLGMDSHIISRTGDDEAGEALRQVLRQWHIPEETVQLDPQQPTGAVLATAGANHEMHYDILKPVAWDFIAWQPEQEALIRRAGAFVFGSLAIRNEVSRQTLWKLLDAAPYKVLDINIRPPHSDMNTIRELLRRVNLVKMNEEELQLVLQATGDTFGSPVDGARKVMQHYGVPQLIITRGSRGAVYIDGQAEYERPAKQVTVKDTVGSGDSFLAGFLSQLLKGRPVPAALDLAVEVSGFVTTCEGANPEYDSSRFDV</sequence>
<dbReference type="PROSITE" id="PS00583">
    <property type="entry name" value="PFKB_KINASES_1"/>
    <property type="match status" value="1"/>
</dbReference>
<comment type="similarity">
    <text evidence="1">Belongs to the carbohydrate kinase PfkB family.</text>
</comment>
<gene>
    <name evidence="5" type="ORF">SAMN04488128_101852</name>
</gene>
<feature type="domain" description="Carbohydrate kinase PfkB" evidence="4">
    <location>
        <begin position="19"/>
        <end position="282"/>
    </location>
</feature>
<dbReference type="EMBL" id="FUWZ01000001">
    <property type="protein sequence ID" value="SJZ59442.1"/>
    <property type="molecule type" value="Genomic_DNA"/>
</dbReference>
<protein>
    <submittedName>
        <fullName evidence="5">Fructokinase</fullName>
    </submittedName>
</protein>
<proteinExistence type="inferred from homology"/>
<dbReference type="OrthoDB" id="9813569at2"/>
<dbReference type="PROSITE" id="PS00584">
    <property type="entry name" value="PFKB_KINASES_2"/>
    <property type="match status" value="1"/>
</dbReference>
<dbReference type="PANTHER" id="PTHR43085:SF57">
    <property type="entry name" value="CARBOHYDRATE KINASE PFKB DOMAIN-CONTAINING PROTEIN"/>
    <property type="match status" value="1"/>
</dbReference>
<name>A0A1T4LXM9_9BACT</name>
<dbReference type="AlphaFoldDB" id="A0A1T4LXM9"/>
<evidence type="ECO:0000313" key="5">
    <source>
        <dbReference type="EMBL" id="SJZ59442.1"/>
    </source>
</evidence>
<dbReference type="Pfam" id="PF00294">
    <property type="entry name" value="PfkB"/>
    <property type="match status" value="1"/>
</dbReference>
<evidence type="ECO:0000256" key="2">
    <source>
        <dbReference type="ARBA" id="ARBA00022679"/>
    </source>
</evidence>
<evidence type="ECO:0000256" key="3">
    <source>
        <dbReference type="ARBA" id="ARBA00022777"/>
    </source>
</evidence>
<dbReference type="STRING" id="634771.SAMN04488128_101852"/>
<organism evidence="5 6">
    <name type="scientific">Chitinophaga eiseniae</name>
    <dbReference type="NCBI Taxonomy" id="634771"/>
    <lineage>
        <taxon>Bacteria</taxon>
        <taxon>Pseudomonadati</taxon>
        <taxon>Bacteroidota</taxon>
        <taxon>Chitinophagia</taxon>
        <taxon>Chitinophagales</taxon>
        <taxon>Chitinophagaceae</taxon>
        <taxon>Chitinophaga</taxon>
    </lineage>
</organism>
<dbReference type="PANTHER" id="PTHR43085">
    <property type="entry name" value="HEXOKINASE FAMILY MEMBER"/>
    <property type="match status" value="1"/>
</dbReference>
<dbReference type="Proteomes" id="UP000190367">
    <property type="component" value="Unassembled WGS sequence"/>
</dbReference>
<evidence type="ECO:0000313" key="6">
    <source>
        <dbReference type="Proteomes" id="UP000190367"/>
    </source>
</evidence>
<dbReference type="GO" id="GO:0016301">
    <property type="term" value="F:kinase activity"/>
    <property type="evidence" value="ECO:0007669"/>
    <property type="project" value="UniProtKB-KW"/>
</dbReference>
<reference evidence="6" key="1">
    <citation type="submission" date="2017-02" db="EMBL/GenBank/DDBJ databases">
        <authorList>
            <person name="Varghese N."/>
            <person name="Submissions S."/>
        </authorList>
    </citation>
    <scope>NUCLEOTIDE SEQUENCE [LARGE SCALE GENOMIC DNA]</scope>
    <source>
        <strain evidence="6">DSM 22224</strain>
    </source>
</reference>
<dbReference type="RefSeq" id="WP_078667496.1">
    <property type="nucleotide sequence ID" value="NZ_FUWZ01000001.1"/>
</dbReference>
<keyword evidence="3 5" id="KW-0418">Kinase</keyword>